<evidence type="ECO:0000313" key="1">
    <source>
        <dbReference type="EMBL" id="CAD7693236.1"/>
    </source>
</evidence>
<dbReference type="GO" id="GO:0003676">
    <property type="term" value="F:nucleic acid binding"/>
    <property type="evidence" value="ECO:0007669"/>
    <property type="project" value="InterPro"/>
</dbReference>
<organism evidence="1 2">
    <name type="scientific">Nyctereutes procyonoides</name>
    <name type="common">Raccoon dog</name>
    <name type="synonym">Canis procyonoides</name>
    <dbReference type="NCBI Taxonomy" id="34880"/>
    <lineage>
        <taxon>Eukaryota</taxon>
        <taxon>Metazoa</taxon>
        <taxon>Chordata</taxon>
        <taxon>Craniata</taxon>
        <taxon>Vertebrata</taxon>
        <taxon>Euteleostomi</taxon>
        <taxon>Mammalia</taxon>
        <taxon>Eutheria</taxon>
        <taxon>Laurasiatheria</taxon>
        <taxon>Carnivora</taxon>
        <taxon>Caniformia</taxon>
        <taxon>Canidae</taxon>
        <taxon>Nyctereutes</taxon>
    </lineage>
</organism>
<dbReference type="Gene3D" id="3.30.420.10">
    <property type="entry name" value="Ribonuclease H-like superfamily/Ribonuclease H"/>
    <property type="match status" value="1"/>
</dbReference>
<gene>
    <name evidence="1" type="ORF">NYPRO_LOCUS26028</name>
</gene>
<name>A0A811ZYS4_NYCPR</name>
<keyword evidence="2" id="KW-1185">Reference proteome</keyword>
<dbReference type="SUPFAM" id="SSF53098">
    <property type="entry name" value="Ribonuclease H-like"/>
    <property type="match status" value="1"/>
</dbReference>
<dbReference type="AlphaFoldDB" id="A0A811ZYS4"/>
<reference evidence="1" key="1">
    <citation type="submission" date="2020-12" db="EMBL/GenBank/DDBJ databases">
        <authorList>
            <consortium name="Molecular Ecology Group"/>
        </authorList>
    </citation>
    <scope>NUCLEOTIDE SEQUENCE</scope>
    <source>
        <strain evidence="1">TBG_1078</strain>
    </source>
</reference>
<sequence length="117" mass="12960">MTAPSKDYWGLKGINYAASGVLKEKVSPFIPFLKSPVPSEKTPVPLRSCQDIGWTEAFPTKHETAQTMTKKLLEDILPRYGFPVKIGSDNGPGFVSKIAKDSGLKRKVLKMYEILFG</sequence>
<comment type="caution">
    <text evidence="1">The sequence shown here is derived from an EMBL/GenBank/DDBJ whole genome shotgun (WGS) entry which is preliminary data.</text>
</comment>
<dbReference type="Proteomes" id="UP000645828">
    <property type="component" value="Unassembled WGS sequence"/>
</dbReference>
<accession>A0A811ZYS4</accession>
<evidence type="ECO:0000313" key="2">
    <source>
        <dbReference type="Proteomes" id="UP000645828"/>
    </source>
</evidence>
<dbReference type="InterPro" id="IPR012337">
    <property type="entry name" value="RNaseH-like_sf"/>
</dbReference>
<proteinExistence type="predicted"/>
<protein>
    <submittedName>
        <fullName evidence="1">(raccoon dog) hypothetical protein</fullName>
    </submittedName>
</protein>
<dbReference type="EMBL" id="CAJHUB010000777">
    <property type="protein sequence ID" value="CAD7693236.1"/>
    <property type="molecule type" value="Genomic_DNA"/>
</dbReference>
<dbReference type="InterPro" id="IPR036397">
    <property type="entry name" value="RNaseH_sf"/>
</dbReference>